<evidence type="ECO:0000313" key="1">
    <source>
        <dbReference type="EMBL" id="GHI67527.1"/>
    </source>
</evidence>
<accession>A0ABQ3SH96</accession>
<keyword evidence="2" id="KW-1185">Reference proteome</keyword>
<comment type="caution">
    <text evidence="1">The sequence shown here is derived from an EMBL/GenBank/DDBJ whole genome shotgun (WGS) entry which is preliminary data.</text>
</comment>
<evidence type="ECO:0000313" key="2">
    <source>
        <dbReference type="Proteomes" id="UP000613974"/>
    </source>
</evidence>
<organism evidence="1 2">
    <name type="scientific">Streptomyces nojiriensis</name>
    <dbReference type="NCBI Taxonomy" id="66374"/>
    <lineage>
        <taxon>Bacteria</taxon>
        <taxon>Bacillati</taxon>
        <taxon>Actinomycetota</taxon>
        <taxon>Actinomycetes</taxon>
        <taxon>Kitasatosporales</taxon>
        <taxon>Streptomycetaceae</taxon>
        <taxon>Streptomyces</taxon>
    </lineage>
</organism>
<dbReference type="EMBL" id="BNEC01000003">
    <property type="protein sequence ID" value="GHI67527.1"/>
    <property type="molecule type" value="Genomic_DNA"/>
</dbReference>
<proteinExistence type="predicted"/>
<protein>
    <submittedName>
        <fullName evidence="1">Uncharacterized protein</fullName>
    </submittedName>
</protein>
<dbReference type="Proteomes" id="UP000613974">
    <property type="component" value="Unassembled WGS sequence"/>
</dbReference>
<reference evidence="2" key="1">
    <citation type="submission" date="2023-07" db="EMBL/GenBank/DDBJ databases">
        <title>Whole genome shotgun sequence of Streptomyces nojiriensis NBRC 13794.</title>
        <authorList>
            <person name="Komaki H."/>
            <person name="Tamura T."/>
        </authorList>
    </citation>
    <scope>NUCLEOTIDE SEQUENCE [LARGE SCALE GENOMIC DNA]</scope>
    <source>
        <strain evidence="2">NBRC 13794</strain>
    </source>
</reference>
<gene>
    <name evidence="1" type="ORF">Snoj_14450</name>
</gene>
<sequence length="65" mass="7030">MESGCGTGDTALFQQGVQCGEQVQIQLHESNSTSEKHAPVVNHQVVVPHILRRHGFEPVAVALAR</sequence>
<name>A0ABQ3SH96_9ACTN</name>